<keyword evidence="2" id="KW-0808">Transferase</keyword>
<dbReference type="OrthoDB" id="264813at2"/>
<dbReference type="Pfam" id="PF17425">
    <property type="entry name" value="Arylsulfotran_N"/>
    <property type="match status" value="1"/>
</dbReference>
<evidence type="ECO:0000259" key="1">
    <source>
        <dbReference type="Pfam" id="PF17425"/>
    </source>
</evidence>
<dbReference type="Gene3D" id="2.60.40.3100">
    <property type="entry name" value="Arylsulphate sulphotransferase monomer, N-terminal domain"/>
    <property type="match status" value="1"/>
</dbReference>
<name>A0A1I1VXC9_9BACI</name>
<dbReference type="STRING" id="640948.SAMN05216238_10532"/>
<evidence type="ECO:0000313" key="2">
    <source>
        <dbReference type="EMBL" id="SFD86728.1"/>
    </source>
</evidence>
<protein>
    <submittedName>
        <fullName evidence="2">Arylsulfate sulfotransferase</fullName>
    </submittedName>
</protein>
<dbReference type="AlphaFoldDB" id="A0A1I1VXC9"/>
<accession>A0A1I1VXC9</accession>
<dbReference type="Pfam" id="PF05935">
    <property type="entry name" value="Arylsulfotrans"/>
    <property type="match status" value="1"/>
</dbReference>
<dbReference type="InterPro" id="IPR053143">
    <property type="entry name" value="Arylsulfate_ST"/>
</dbReference>
<reference evidence="3" key="1">
    <citation type="submission" date="2016-10" db="EMBL/GenBank/DDBJ databases">
        <authorList>
            <person name="Varghese N."/>
            <person name="Submissions S."/>
        </authorList>
    </citation>
    <scope>NUCLEOTIDE SEQUENCE [LARGE SCALE GENOMIC DNA]</scope>
    <source>
        <strain evidence="3">DSM 22530</strain>
    </source>
</reference>
<proteinExistence type="predicted"/>
<dbReference type="EMBL" id="FOMR01000005">
    <property type="protein sequence ID" value="SFD86728.1"/>
    <property type="molecule type" value="Genomic_DNA"/>
</dbReference>
<dbReference type="GO" id="GO:0004062">
    <property type="term" value="F:aryl sulfotransferase activity"/>
    <property type="evidence" value="ECO:0007669"/>
    <property type="project" value="InterPro"/>
</dbReference>
<keyword evidence="3" id="KW-1185">Reference proteome</keyword>
<sequence length="542" mass="61613">MQCVRRIVLVGIFALIFIMLAGCLPGGDDEEETFDPAPNPDAEQISAYDDERMAEQAEMDDELSAEYEDGSYSFEDPFIKLNPYGVTPLAALVKFETEEPVEIEVAVGNGDGQVPIQKKWDGYSTSHEIPVLGLYPDTENTVVLKAEDEEGDTQTTEFSITTEPLPEDLPETDLEKANPRQMEDGLTFVIPSKNYLYAVDHNADVRWYADMPFRHIFNRLENGNVVFNTKESGQEKYNQLLEMDMLGNVANAYEITIDGYEKDFLLHHDVIELPNGNLLATTHEPDSKYVEDYMHTIDRETGETIQEIDLKELFPKAAYEDYDGEYAEDNDWFHLNAVWFDENDQSILISGRHQDAVMKLSYPEAEIEWILASPEGWPDKYDNYLLEAESDDVKFPAAQHAMKTLPDMDGNDDTLDVLLFDNNKVITRGDRDESGQYSRAVQYRIDESDGSVDEVWSYGEERGKAFYSTIVGNTQYLPQTGNRLITSGYIAPDEDEPPRISKIVETNDQAEADVLFEITVAGFEEYSGRQAYRAIRMPLYPE</sequence>
<dbReference type="InterPro" id="IPR035391">
    <property type="entry name" value="Arylsulfotran_N"/>
</dbReference>
<dbReference type="PANTHER" id="PTHR35340:SF10">
    <property type="entry name" value="CYTOPLASMIC PROTEIN"/>
    <property type="match status" value="1"/>
</dbReference>
<dbReference type="InterPro" id="IPR010262">
    <property type="entry name" value="Arylsulfotransferase_bact"/>
</dbReference>
<dbReference type="PANTHER" id="PTHR35340">
    <property type="entry name" value="PQQ ENZYME REPEAT PROTEIN-RELATED"/>
    <property type="match status" value="1"/>
</dbReference>
<feature type="domain" description="Arylsulfotransferase N-terminal" evidence="1">
    <location>
        <begin position="79"/>
        <end position="163"/>
    </location>
</feature>
<evidence type="ECO:0000313" key="3">
    <source>
        <dbReference type="Proteomes" id="UP000199474"/>
    </source>
</evidence>
<organism evidence="2 3">
    <name type="scientific">Lentibacillus persicus</name>
    <dbReference type="NCBI Taxonomy" id="640948"/>
    <lineage>
        <taxon>Bacteria</taxon>
        <taxon>Bacillati</taxon>
        <taxon>Bacillota</taxon>
        <taxon>Bacilli</taxon>
        <taxon>Bacillales</taxon>
        <taxon>Bacillaceae</taxon>
        <taxon>Lentibacillus</taxon>
    </lineage>
</organism>
<dbReference type="Proteomes" id="UP000199474">
    <property type="component" value="Unassembled WGS sequence"/>
</dbReference>
<dbReference type="RefSeq" id="WP_090084075.1">
    <property type="nucleotide sequence ID" value="NZ_FOMR01000005.1"/>
</dbReference>
<gene>
    <name evidence="2" type="ORF">SAMN05216238_10532</name>
</gene>
<dbReference type="PROSITE" id="PS51257">
    <property type="entry name" value="PROKAR_LIPOPROTEIN"/>
    <property type="match status" value="1"/>
</dbReference>
<dbReference type="InterPro" id="IPR038477">
    <property type="entry name" value="ASST_N_sf"/>
</dbReference>